<keyword evidence="2" id="KW-1185">Reference proteome</keyword>
<accession>A0ACD1GRD4</accession>
<name>A0ACD1GRD4_9EURO</name>
<gene>
    <name evidence="1" type="ORF">BO66DRAFT_337666</name>
</gene>
<dbReference type="Proteomes" id="UP000249661">
    <property type="component" value="Unassembled WGS sequence"/>
</dbReference>
<sequence length="943" mass="105635">MMDENDSRGLLKSVLGFFARKPPERSAQPASLRSRACEAWLRTDAYLQQDADDLDEVEPERRAKVLRAFEDYVQYDSTREPDYVSALHIQQASRLLHDVPYPMLQTMRSVIECRNQNSHPSPEISIRPGKRRRESEAVIQELAYLDSDAKRRRVLPRENPATCDDPEDPNADFAVLMRRRLLSLNNALRRDWICVCHKCSGLSVRLSLPRQRKDLKVETCFEVFFGVRSLLAVELQEARITVKDVHDDRMRSTFEPSTGGASEFAHLCQSITESLGQANCLNFALEDGRFQRLRPQPKTFGGDSTSGTVSLSALFKRQQELRGGSSVLPFKGKRVLAVTLATALLPFLETPWLQPSFNHSKILFFEPLQSGELPDITKPFLALEHIPIHSNRNEDNGVGSENSKHRVHPNASVLALGILLCELHYCTPVDLMQEDPSTIRNVNTDYYTSLEKLKSLEADASVDYYLATKACLQWEYLPPGQQADFESVSVQRLFYQNVVKRLESEIIKGWGLRLEDLGSFESQENRLRWGSIGCEVVRHRTDKADPHNESIGAQAIPDRFSSDITPAGYTSFNSEMALPMPARPPLRTQLSGHLAQPPAKSLCFFDASYQASCEQESQLSQQWMDNLLSSIHHFVDPYESIEAEPRAFEPVRIAILDSGFDPQNPLLMTDNRQLDPRIKAARSFIANTKPEDIGDEIGHGTHALGLLLKVATCAEIYIARIAHRETLDRSTYGDIAEAINFAISEWKVDIISMSFGIREHSPPIKEAISNAIHSQTLLFSAASNDGGNLGRAFPAQYPGVFCIHSTDGHGNPSMFNPTADDKDVNFSLLGECVSSHWPVNQDGRGQTVKVLSGTSIATPIAAGLAASVLSFVRQQDQYIKPGSESLGPWLKFAGSMDAVLKSMVRHTRGAGYHYLTPHVIFDRDSTRKHVYEKIGDIKKHMYS</sequence>
<evidence type="ECO:0000313" key="1">
    <source>
        <dbReference type="EMBL" id="RAH63886.1"/>
    </source>
</evidence>
<reference evidence="1" key="1">
    <citation type="submission" date="2018-02" db="EMBL/GenBank/DDBJ databases">
        <title>The genomes of Aspergillus section Nigri reveals drivers in fungal speciation.</title>
        <authorList>
            <consortium name="DOE Joint Genome Institute"/>
            <person name="Vesth T.C."/>
            <person name="Nybo J."/>
            <person name="Theobald S."/>
            <person name="Brandl J."/>
            <person name="Frisvad J.C."/>
            <person name="Nielsen K.F."/>
            <person name="Lyhne E.K."/>
            <person name="Kogle M.E."/>
            <person name="Kuo A."/>
            <person name="Riley R."/>
            <person name="Clum A."/>
            <person name="Nolan M."/>
            <person name="Lipzen A."/>
            <person name="Salamov A."/>
            <person name="Henrissat B."/>
            <person name="Wiebenga A."/>
            <person name="De vries R.P."/>
            <person name="Grigoriev I.V."/>
            <person name="Mortensen U.H."/>
            <person name="Andersen M.R."/>
            <person name="Baker S.E."/>
        </authorList>
    </citation>
    <scope>NUCLEOTIDE SEQUENCE</scope>
    <source>
        <strain evidence="1">CBS 121060</strain>
    </source>
</reference>
<evidence type="ECO:0000313" key="2">
    <source>
        <dbReference type="Proteomes" id="UP000249661"/>
    </source>
</evidence>
<dbReference type="EMBL" id="KZ825028">
    <property type="protein sequence ID" value="RAH63886.1"/>
    <property type="molecule type" value="Genomic_DNA"/>
</dbReference>
<organism evidence="1 2">
    <name type="scientific">Aspergillus aculeatinus CBS 121060</name>
    <dbReference type="NCBI Taxonomy" id="1448322"/>
    <lineage>
        <taxon>Eukaryota</taxon>
        <taxon>Fungi</taxon>
        <taxon>Dikarya</taxon>
        <taxon>Ascomycota</taxon>
        <taxon>Pezizomycotina</taxon>
        <taxon>Eurotiomycetes</taxon>
        <taxon>Eurotiomycetidae</taxon>
        <taxon>Eurotiales</taxon>
        <taxon>Aspergillaceae</taxon>
        <taxon>Aspergillus</taxon>
        <taxon>Aspergillus subgen. Circumdati</taxon>
    </lineage>
</organism>
<proteinExistence type="predicted"/>
<protein>
    <submittedName>
        <fullName evidence="1">Subtilisin-like protein</fullName>
    </submittedName>
</protein>